<dbReference type="CDD" id="cd00104">
    <property type="entry name" value="KAZAL_FS"/>
    <property type="match status" value="2"/>
</dbReference>
<reference evidence="5" key="1">
    <citation type="submission" date="2014-08" db="EMBL/GenBank/DDBJ databases">
        <authorList>
            <person name="Murali S."/>
            <person name="Richards S."/>
            <person name="Bandaranaike D."/>
            <person name="Bellair M."/>
            <person name="Blankenburg K."/>
            <person name="Chao H."/>
            <person name="Dinh H."/>
            <person name="Doddapaneni H."/>
            <person name="Dugan-Rocha S."/>
            <person name="Elkadiri S."/>
            <person name="Gnanaolivu R."/>
            <person name="Hughes D."/>
            <person name="Lee S."/>
            <person name="Li M."/>
            <person name="Ming W."/>
            <person name="Munidasa M."/>
            <person name="Muniz J."/>
            <person name="Nguyen L."/>
            <person name="Osuji N."/>
            <person name="Pu L.-L."/>
            <person name="Puazo M."/>
            <person name="Skinner E."/>
            <person name="Qu C."/>
            <person name="Quiroz J."/>
            <person name="Raj R."/>
            <person name="Weissenberger G."/>
            <person name="Xin Y."/>
            <person name="Zou X."/>
            <person name="Han Y."/>
            <person name="Worley K."/>
            <person name="Muzny D."/>
            <person name="Gibbs R."/>
        </authorList>
    </citation>
    <scope>NUCLEOTIDE SEQUENCE</scope>
    <source>
        <strain evidence="5">HAZT.00-mixed</strain>
        <tissue evidence="5">Whole organism</tissue>
    </source>
</reference>
<dbReference type="InterPro" id="IPR050653">
    <property type="entry name" value="Prot_Inhib_GrowthFact_Antg"/>
</dbReference>
<dbReference type="GO" id="GO:0030154">
    <property type="term" value="P:cell differentiation"/>
    <property type="evidence" value="ECO:0007669"/>
    <property type="project" value="TreeGrafter"/>
</dbReference>
<reference evidence="5" key="3">
    <citation type="submission" date="2019-06" db="EMBL/GenBank/DDBJ databases">
        <authorList>
            <person name="Poynton C."/>
            <person name="Hasenbein S."/>
            <person name="Benoit J.B."/>
            <person name="Sepulveda M.S."/>
            <person name="Poelchau M.F."/>
            <person name="Murali S.C."/>
            <person name="Chen S."/>
            <person name="Glastad K.M."/>
            <person name="Werren J.H."/>
            <person name="Vineis J.H."/>
            <person name="Bowen J.L."/>
            <person name="Friedrich M."/>
            <person name="Jones J."/>
            <person name="Robertson H.M."/>
            <person name="Feyereisen R."/>
            <person name="Mechler-Hickson A."/>
            <person name="Mathers N."/>
            <person name="Lee C.E."/>
            <person name="Colbourne J.K."/>
            <person name="Biales A."/>
            <person name="Johnston J.S."/>
            <person name="Wellborn G.A."/>
            <person name="Rosendale A.J."/>
            <person name="Cridge A.G."/>
            <person name="Munoz-Torres M.C."/>
            <person name="Bain P.A."/>
            <person name="Manny A.R."/>
            <person name="Major K.M."/>
            <person name="Lambert F.N."/>
            <person name="Vulpe C.D."/>
            <person name="Tuck P."/>
            <person name="Blalock B.J."/>
            <person name="Lin Y.-Y."/>
            <person name="Smith M.E."/>
            <person name="Ochoa-Acuna H."/>
            <person name="Chen M.-J.M."/>
            <person name="Childers C.P."/>
            <person name="Qu J."/>
            <person name="Dugan S."/>
            <person name="Lee S.L."/>
            <person name="Chao H."/>
            <person name="Dinh H."/>
            <person name="Han Y."/>
            <person name="Doddapaneni H."/>
            <person name="Worley K.C."/>
            <person name="Muzny D.M."/>
            <person name="Gibbs R.A."/>
            <person name="Richards S."/>
        </authorList>
    </citation>
    <scope>NUCLEOTIDE SEQUENCE</scope>
    <source>
        <strain evidence="5">HAZT.00-mixed</strain>
        <tissue evidence="5">Whole organism</tissue>
    </source>
</reference>
<evidence type="ECO:0000259" key="4">
    <source>
        <dbReference type="PROSITE" id="PS51465"/>
    </source>
</evidence>
<dbReference type="GO" id="GO:0005576">
    <property type="term" value="C:extracellular region"/>
    <property type="evidence" value="ECO:0007669"/>
    <property type="project" value="TreeGrafter"/>
</dbReference>
<dbReference type="InterPro" id="IPR002350">
    <property type="entry name" value="Kazal_dom"/>
</dbReference>
<dbReference type="InterPro" id="IPR036058">
    <property type="entry name" value="Kazal_dom_sf"/>
</dbReference>
<reference evidence="5" key="2">
    <citation type="journal article" date="2018" name="Environ. Sci. Technol.">
        <title>The Toxicogenome of Hyalella azteca: A Model for Sediment Ecotoxicology and Evolutionary Toxicology.</title>
        <authorList>
            <person name="Poynton H.C."/>
            <person name="Hasenbein S."/>
            <person name="Benoit J.B."/>
            <person name="Sepulveda M.S."/>
            <person name="Poelchau M.F."/>
            <person name="Hughes D.S.T."/>
            <person name="Murali S.C."/>
            <person name="Chen S."/>
            <person name="Glastad K.M."/>
            <person name="Goodisman M.A.D."/>
            <person name="Werren J.H."/>
            <person name="Vineis J.H."/>
            <person name="Bowen J.L."/>
            <person name="Friedrich M."/>
            <person name="Jones J."/>
            <person name="Robertson H.M."/>
            <person name="Feyereisen R."/>
            <person name="Mechler-Hickson A."/>
            <person name="Mathers N."/>
            <person name="Lee C.E."/>
            <person name="Colbourne J.K."/>
            <person name="Biales A."/>
            <person name="Johnston J.S."/>
            <person name="Wellborn G.A."/>
            <person name="Rosendale A.J."/>
            <person name="Cridge A.G."/>
            <person name="Munoz-Torres M.C."/>
            <person name="Bain P.A."/>
            <person name="Manny A.R."/>
            <person name="Major K.M."/>
            <person name="Lambert F.N."/>
            <person name="Vulpe C.D."/>
            <person name="Tuck P."/>
            <person name="Blalock B.J."/>
            <person name="Lin Y.Y."/>
            <person name="Smith M.E."/>
            <person name="Ochoa-Acuna H."/>
            <person name="Chen M.M."/>
            <person name="Childers C.P."/>
            <person name="Qu J."/>
            <person name="Dugan S."/>
            <person name="Lee S.L."/>
            <person name="Chao H."/>
            <person name="Dinh H."/>
            <person name="Han Y."/>
            <person name="Doddapaneni H."/>
            <person name="Worley K.C."/>
            <person name="Muzny D.M."/>
            <person name="Gibbs R.A."/>
            <person name="Richards S."/>
        </authorList>
    </citation>
    <scope>NUCLEOTIDE SEQUENCE</scope>
    <source>
        <strain evidence="5">HAZT.00-mixed</strain>
        <tissue evidence="5">Whole organism</tissue>
    </source>
</reference>
<protein>
    <recommendedName>
        <fullName evidence="4">Kazal-like domain-containing protein</fullName>
    </recommendedName>
</protein>
<dbReference type="SMART" id="SM00280">
    <property type="entry name" value="KAZAL"/>
    <property type="match status" value="2"/>
</dbReference>
<dbReference type="Proteomes" id="UP000711488">
    <property type="component" value="Unassembled WGS sequence"/>
</dbReference>
<dbReference type="EMBL" id="JQDR03004315">
    <property type="protein sequence ID" value="KAA0202108.1"/>
    <property type="molecule type" value="Genomic_DNA"/>
</dbReference>
<dbReference type="Pfam" id="PF07648">
    <property type="entry name" value="Kazal_2"/>
    <property type="match status" value="2"/>
</dbReference>
<evidence type="ECO:0000256" key="1">
    <source>
        <dbReference type="ARBA" id="ARBA00022690"/>
    </source>
</evidence>
<accession>A0A6A0H8N4</accession>
<feature type="domain" description="Kazal-like" evidence="4">
    <location>
        <begin position="69"/>
        <end position="117"/>
    </location>
</feature>
<dbReference type="AlphaFoldDB" id="A0A6A0H8N4"/>
<keyword evidence="3" id="KW-1015">Disulfide bond</keyword>
<evidence type="ECO:0000313" key="5">
    <source>
        <dbReference type="EMBL" id="KAA0202108.1"/>
    </source>
</evidence>
<evidence type="ECO:0000256" key="2">
    <source>
        <dbReference type="ARBA" id="ARBA00022900"/>
    </source>
</evidence>
<proteinExistence type="predicted"/>
<dbReference type="PANTHER" id="PTHR10913:SF45">
    <property type="entry name" value="FOLLISTATIN, ISOFORM A-RELATED"/>
    <property type="match status" value="1"/>
</dbReference>
<gene>
    <name evidence="5" type="ORF">HAZT_HAZT009921</name>
</gene>
<name>A0A6A0H8N4_HYAAZ</name>
<keyword evidence="1" id="KW-0646">Protease inhibitor</keyword>
<evidence type="ECO:0000256" key="3">
    <source>
        <dbReference type="ARBA" id="ARBA00023157"/>
    </source>
</evidence>
<comment type="caution">
    <text evidence="5">The sequence shown here is derived from an EMBL/GenBank/DDBJ whole genome shotgun (WGS) entry which is preliminary data.</text>
</comment>
<dbReference type="PANTHER" id="PTHR10913">
    <property type="entry name" value="FOLLISTATIN-RELATED"/>
    <property type="match status" value="1"/>
</dbReference>
<dbReference type="PROSITE" id="PS51465">
    <property type="entry name" value="KAZAL_2"/>
    <property type="match status" value="2"/>
</dbReference>
<dbReference type="Gene3D" id="3.30.60.30">
    <property type="match status" value="2"/>
</dbReference>
<organism evidence="5">
    <name type="scientific">Hyalella azteca</name>
    <name type="common">Amphipod</name>
    <dbReference type="NCBI Taxonomy" id="294128"/>
    <lineage>
        <taxon>Eukaryota</taxon>
        <taxon>Metazoa</taxon>
        <taxon>Ecdysozoa</taxon>
        <taxon>Arthropoda</taxon>
        <taxon>Crustacea</taxon>
        <taxon>Multicrustacea</taxon>
        <taxon>Malacostraca</taxon>
        <taxon>Eumalacostraca</taxon>
        <taxon>Peracarida</taxon>
        <taxon>Amphipoda</taxon>
        <taxon>Senticaudata</taxon>
        <taxon>Talitrida</taxon>
        <taxon>Talitroidea</taxon>
        <taxon>Hyalellidae</taxon>
        <taxon>Hyalella</taxon>
    </lineage>
</organism>
<feature type="domain" description="Kazal-like" evidence="4">
    <location>
        <begin position="1"/>
        <end position="51"/>
    </location>
</feature>
<sequence length="127" mass="13982">MSIFAYETSFHVESQVCGTDERTYLNECHLKVQACRLQQDIAVSSRGDCDLCKHVECKYGAHCEAGQCLCPTSCPDTKEPVCATNGVTFLNECMMQRMACQIGQPALRVAFFGECSEARSSGVSELH</sequence>
<keyword evidence="2" id="KW-0722">Serine protease inhibitor</keyword>
<dbReference type="SUPFAM" id="SSF100895">
    <property type="entry name" value="Kazal-type serine protease inhibitors"/>
    <property type="match status" value="2"/>
</dbReference>